<dbReference type="PROSITE" id="PS00508">
    <property type="entry name" value="NI_HGENASE_L_2"/>
    <property type="match status" value="1"/>
</dbReference>
<dbReference type="GO" id="GO:0008901">
    <property type="term" value="F:ferredoxin hydrogenase activity"/>
    <property type="evidence" value="ECO:0007669"/>
    <property type="project" value="InterPro"/>
</dbReference>
<comment type="cofactor">
    <cofactor evidence="10">
        <name>Fe cation</name>
        <dbReference type="ChEBI" id="CHEBI:24875"/>
    </cofactor>
</comment>
<dbReference type="FunFam" id="1.10.645.10:FF:000002">
    <property type="entry name" value="Hydrogenase 2 large subunit"/>
    <property type="match status" value="1"/>
</dbReference>
<accession>A0A2X4RK51</accession>
<dbReference type="InterPro" id="IPR018194">
    <property type="entry name" value="Ni-dep_hyd_lsu_Ni_BS"/>
</dbReference>
<organism evidence="12 13">
    <name type="scientific">Haemophilus haemolyticus</name>
    <dbReference type="NCBI Taxonomy" id="726"/>
    <lineage>
        <taxon>Bacteria</taxon>
        <taxon>Pseudomonadati</taxon>
        <taxon>Pseudomonadota</taxon>
        <taxon>Gammaproteobacteria</taxon>
        <taxon>Pasteurellales</taxon>
        <taxon>Pasteurellaceae</taxon>
        <taxon>Haemophilus</taxon>
    </lineage>
</organism>
<comment type="similarity">
    <text evidence="3 11">Belongs to the [NiFe]/[NiFeSe] hydrogenase large subunit family.</text>
</comment>
<dbReference type="Proteomes" id="UP000248808">
    <property type="component" value="Chromosome 1"/>
</dbReference>
<name>A0A2X4RK51_HAEHA</name>
<dbReference type="InterPro" id="IPR001501">
    <property type="entry name" value="Ni-dep_hyd_lsu"/>
</dbReference>
<dbReference type="InterPro" id="IPR050867">
    <property type="entry name" value="NiFe/NiFeSe_hydrgnase_LSU"/>
</dbReference>
<dbReference type="GO" id="GO:0033748">
    <property type="term" value="F:hydrogenase (acceptor) activity"/>
    <property type="evidence" value="ECO:0007669"/>
    <property type="project" value="UniProtKB-EC"/>
</dbReference>
<feature type="binding site" evidence="10">
    <location>
        <position position="66"/>
    </location>
    <ligand>
        <name>Fe cation</name>
        <dbReference type="ChEBI" id="CHEBI:24875"/>
    </ligand>
</feature>
<evidence type="ECO:0000313" key="13">
    <source>
        <dbReference type="Proteomes" id="UP000248808"/>
    </source>
</evidence>
<feature type="binding site" evidence="10">
    <location>
        <position position="63"/>
    </location>
    <ligand>
        <name>Ni(2+)</name>
        <dbReference type="ChEBI" id="CHEBI:49786"/>
    </ligand>
</feature>
<dbReference type="NCBIfam" id="NF007778">
    <property type="entry name" value="PRK10467.1"/>
    <property type="match status" value="1"/>
</dbReference>
<dbReference type="GO" id="GO:0005886">
    <property type="term" value="C:plasma membrane"/>
    <property type="evidence" value="ECO:0007669"/>
    <property type="project" value="UniProtKB-SubCell"/>
</dbReference>
<keyword evidence="10" id="KW-0460">Magnesium</keyword>
<evidence type="ECO:0000256" key="6">
    <source>
        <dbReference type="ARBA" id="ARBA00022596"/>
    </source>
</evidence>
<keyword evidence="7 10" id="KW-0479">Metal-binding</keyword>
<reference evidence="12 13" key="1">
    <citation type="submission" date="2018-06" db="EMBL/GenBank/DDBJ databases">
        <authorList>
            <consortium name="Pathogen Informatics"/>
            <person name="Doyle S."/>
        </authorList>
    </citation>
    <scope>NUCLEOTIDE SEQUENCE [LARGE SCALE GENOMIC DNA]</scope>
    <source>
        <strain evidence="12 13">NCTC10839</strain>
    </source>
</reference>
<feature type="binding site" evidence="10">
    <location>
        <position position="551"/>
    </location>
    <ligand>
        <name>Fe cation</name>
        <dbReference type="ChEBI" id="CHEBI:24875"/>
    </ligand>
</feature>
<keyword evidence="10" id="KW-0408">Iron</keyword>
<dbReference type="AlphaFoldDB" id="A0A2X4RK51"/>
<keyword evidence="6 10" id="KW-0533">Nickel</keyword>
<dbReference type="Gene3D" id="1.10.645.10">
    <property type="entry name" value="Cytochrome-c3 Hydrogenase, chain B"/>
    <property type="match status" value="1"/>
</dbReference>
<proteinExistence type="inferred from homology"/>
<dbReference type="EC" id="1.12.99.6" evidence="5"/>
<protein>
    <recommendedName>
        <fullName evidence="5">hydrogenase (acceptor)</fullName>
        <ecNumber evidence="5">1.12.99.6</ecNumber>
    </recommendedName>
</protein>
<evidence type="ECO:0000256" key="5">
    <source>
        <dbReference type="ARBA" id="ARBA00012082"/>
    </source>
</evidence>
<evidence type="ECO:0000256" key="9">
    <source>
        <dbReference type="ARBA" id="ARBA00048757"/>
    </source>
</evidence>
<feature type="binding site" evidence="10">
    <location>
        <position position="66"/>
    </location>
    <ligand>
        <name>Ni(2+)</name>
        <dbReference type="ChEBI" id="CHEBI:49786"/>
    </ligand>
</feature>
<dbReference type="InterPro" id="IPR029014">
    <property type="entry name" value="NiFe-Hase_large"/>
</dbReference>
<evidence type="ECO:0000256" key="3">
    <source>
        <dbReference type="ARBA" id="ARBA00009292"/>
    </source>
</evidence>
<evidence type="ECO:0000256" key="2">
    <source>
        <dbReference type="ARBA" id="ARBA00004202"/>
    </source>
</evidence>
<evidence type="ECO:0000256" key="10">
    <source>
        <dbReference type="PIRSR" id="PIRSR601501-1"/>
    </source>
</evidence>
<feature type="binding site" evidence="10">
    <location>
        <position position="44"/>
    </location>
    <ligand>
        <name>Mg(2+)</name>
        <dbReference type="ChEBI" id="CHEBI:18420"/>
    </ligand>
</feature>
<dbReference type="EMBL" id="LS483458">
    <property type="protein sequence ID" value="SQH97662.1"/>
    <property type="molecule type" value="Genomic_DNA"/>
</dbReference>
<evidence type="ECO:0000256" key="11">
    <source>
        <dbReference type="RuleBase" id="RU003896"/>
    </source>
</evidence>
<feature type="binding site" evidence="10">
    <location>
        <position position="554"/>
    </location>
    <ligand>
        <name>Mg(2+)</name>
        <dbReference type="ChEBI" id="CHEBI:18420"/>
    </ligand>
</feature>
<dbReference type="GO" id="GO:0016151">
    <property type="term" value="F:nickel cation binding"/>
    <property type="evidence" value="ECO:0007669"/>
    <property type="project" value="InterPro"/>
</dbReference>
<dbReference type="PANTHER" id="PTHR42958">
    <property type="entry name" value="HYDROGENASE-2 LARGE CHAIN"/>
    <property type="match status" value="1"/>
</dbReference>
<evidence type="ECO:0000313" key="12">
    <source>
        <dbReference type="EMBL" id="SQH97662.1"/>
    </source>
</evidence>
<dbReference type="PROSITE" id="PS00507">
    <property type="entry name" value="NI_HGENASE_L_1"/>
    <property type="match status" value="1"/>
</dbReference>
<evidence type="ECO:0000256" key="1">
    <source>
        <dbReference type="ARBA" id="ARBA00001967"/>
    </source>
</evidence>
<evidence type="ECO:0000256" key="4">
    <source>
        <dbReference type="ARBA" id="ARBA00011771"/>
    </source>
</evidence>
<dbReference type="PANTHER" id="PTHR42958:SF1">
    <property type="entry name" value="HYDROGENASE-2 LARGE CHAIN"/>
    <property type="match status" value="1"/>
</dbReference>
<dbReference type="RefSeq" id="WP_111696900.1">
    <property type="nucleotide sequence ID" value="NZ_LS483458.1"/>
</dbReference>
<comment type="catalytic activity">
    <reaction evidence="9">
        <text>H2 + A = AH2</text>
        <dbReference type="Rhea" id="RHEA:12116"/>
        <dbReference type="ChEBI" id="CHEBI:13193"/>
        <dbReference type="ChEBI" id="CHEBI:17499"/>
        <dbReference type="ChEBI" id="CHEBI:18276"/>
        <dbReference type="EC" id="1.12.99.6"/>
    </reaction>
</comment>
<dbReference type="GeneID" id="56958160"/>
<comment type="cofactor">
    <cofactor evidence="1 10">
        <name>Ni(2+)</name>
        <dbReference type="ChEBI" id="CHEBI:49786"/>
    </cofactor>
</comment>
<keyword evidence="8 11" id="KW-0560">Oxidoreductase</keyword>
<dbReference type="SUPFAM" id="SSF56762">
    <property type="entry name" value="HydB/Nqo4-like"/>
    <property type="match status" value="1"/>
</dbReference>
<evidence type="ECO:0000256" key="7">
    <source>
        <dbReference type="ARBA" id="ARBA00022723"/>
    </source>
</evidence>
<dbReference type="KEGG" id="hhz:NCTC10839_01582"/>
<dbReference type="Pfam" id="PF00374">
    <property type="entry name" value="NiFeSe_Hases"/>
    <property type="match status" value="1"/>
</dbReference>
<gene>
    <name evidence="12" type="primary">hybC</name>
    <name evidence="12" type="ORF">NCTC10839_01582</name>
</gene>
<comment type="subcellular location">
    <subcellularLocation>
        <location evidence="2">Cell membrane</location>
        <topology evidence="2">Peripheral membrane protein</topology>
    </subcellularLocation>
</comment>
<feature type="binding site" evidence="10">
    <location>
        <position position="548"/>
    </location>
    <ligand>
        <name>Ni(2+)</name>
        <dbReference type="ChEBI" id="CHEBI:49786"/>
    </ligand>
</feature>
<sequence length="569" mass="63302">MTEKKRISIDPITRIEGHLRIDCEIENGVVTNAWSSGTMWRGMENIVKGSDPRDAWMIMQRICGVCTTVHAIMSVRAVEDALGAKVPVNAQYIRNMILSAHSMHDHIVHFYQLSAMDWVDITAALNADPDKAAEILKGASTWGLNSANEFRNVQNKIKSLVESGQLGIFANGYFGHPAMKLPPEVNLIAVAHYLQALECQRDCNRIVALLGGKTPHIQNLAIGGVANPINLDSQSVLNLERLMFVKSCIDRLNDFVTQVYRVDAAIIAAYYPEWLNLGKTSGNYLSVPEYPIDGDNSKFVLTGGYIENFDISTFRPITQQKDEFVVKGIKESGKHAWYEDDEPLEPWAGLTRPKYTGWQDEGKYSWVKAPSFYGKVVEVGPLAYLMCNLANENKDTLHHFNHIKGLYEKLSGNTLSVDHLHSTLGRIIARTVHCCVLNNILEQQWKLLVDNIGTGDTVAYLKTDIPQTGEFKGVGFGEVPRGMLSHWVVVKNGKIENYQAVVPSTWNAGPRNQNDEMGPYELSIIGTPVADPTKPLEVVRTIHSFDPCMSCAVHVVNTENGEVTQVKVL</sequence>
<evidence type="ECO:0000256" key="8">
    <source>
        <dbReference type="ARBA" id="ARBA00023002"/>
    </source>
</evidence>
<comment type="subunit">
    <text evidence="4">Heterodimer of a large and a small subunit.</text>
</comment>